<keyword evidence="3" id="KW-1185">Reference proteome</keyword>
<evidence type="ECO:0000259" key="1">
    <source>
        <dbReference type="Pfam" id="PF14846"/>
    </source>
</evidence>
<proteinExistence type="predicted"/>
<dbReference type="OMA" id="YAQYLRI"/>
<organism evidence="2 3">
    <name type="scientific">Cimex lectularius</name>
    <name type="common">Bed bug</name>
    <name type="synonym">Acanthia lectularia</name>
    <dbReference type="NCBI Taxonomy" id="79782"/>
    <lineage>
        <taxon>Eukaryota</taxon>
        <taxon>Metazoa</taxon>
        <taxon>Ecdysozoa</taxon>
        <taxon>Arthropoda</taxon>
        <taxon>Hexapoda</taxon>
        <taxon>Insecta</taxon>
        <taxon>Pterygota</taxon>
        <taxon>Neoptera</taxon>
        <taxon>Paraneoptera</taxon>
        <taxon>Hemiptera</taxon>
        <taxon>Heteroptera</taxon>
        <taxon>Panheteroptera</taxon>
        <taxon>Cimicomorpha</taxon>
        <taxon>Cimicidae</taxon>
        <taxon>Cimex</taxon>
    </lineage>
</organism>
<dbReference type="OrthoDB" id="6572380at2759"/>
<accession>A0A8I6SR23</accession>
<dbReference type="KEGG" id="clec:106674393"/>
<evidence type="ECO:0000313" key="2">
    <source>
        <dbReference type="EnsemblMetazoa" id="XP_014262547.1"/>
    </source>
</evidence>
<sequence>MALKEDITEFQYAVREICSKVIFLKSHFDRVKVTEWVRKLATIPTTTFEQTKLRNDYIQLLRITVLSGILHGIFVHNPPSGELPPLAEAVGAEVVRHIPKLAEVGPIAPFMCHKSPDGKAIVSIKKLSDEGVMCYLAVAPEGL</sequence>
<dbReference type="Pfam" id="PF14846">
    <property type="entry name" value="DUF4485"/>
    <property type="match status" value="1"/>
</dbReference>
<dbReference type="EnsemblMetazoa" id="XM_014407061.1">
    <property type="protein sequence ID" value="XP_014262547.1"/>
    <property type="gene ID" value="LOC106674393"/>
</dbReference>
<dbReference type="AlphaFoldDB" id="A0A8I6SR23"/>
<name>A0A8I6SR23_CIMLE</name>
<gene>
    <name evidence="2" type="primary">106674393</name>
</gene>
<dbReference type="Proteomes" id="UP000494040">
    <property type="component" value="Unassembled WGS sequence"/>
</dbReference>
<dbReference type="InterPro" id="IPR027831">
    <property type="entry name" value="DUF4485"/>
</dbReference>
<protein>
    <recommendedName>
        <fullName evidence="1">DUF4485 domain-containing protein</fullName>
    </recommendedName>
</protein>
<reference evidence="2" key="1">
    <citation type="submission" date="2022-01" db="UniProtKB">
        <authorList>
            <consortium name="EnsemblMetazoa"/>
        </authorList>
    </citation>
    <scope>IDENTIFICATION</scope>
</reference>
<feature type="domain" description="DUF4485" evidence="1">
    <location>
        <begin position="8"/>
        <end position="88"/>
    </location>
</feature>
<evidence type="ECO:0000313" key="3">
    <source>
        <dbReference type="Proteomes" id="UP000494040"/>
    </source>
</evidence>